<feature type="transmembrane region" description="Helical" evidence="1">
    <location>
        <begin position="179"/>
        <end position="201"/>
    </location>
</feature>
<feature type="transmembrane region" description="Helical" evidence="1">
    <location>
        <begin position="12"/>
        <end position="32"/>
    </location>
</feature>
<evidence type="ECO:0000313" key="2">
    <source>
        <dbReference type="EMBL" id="ANG65883.1"/>
    </source>
</evidence>
<dbReference type="Pfam" id="PF07399">
    <property type="entry name" value="Na_H_antiport_3"/>
    <property type="match status" value="1"/>
</dbReference>
<feature type="transmembrane region" description="Helical" evidence="1">
    <location>
        <begin position="222"/>
        <end position="241"/>
    </location>
</feature>
<feature type="transmembrane region" description="Helical" evidence="1">
    <location>
        <begin position="347"/>
        <end position="367"/>
    </location>
</feature>
<dbReference type="InterPro" id="IPR009978">
    <property type="entry name" value="Na_H_antiport_3"/>
</dbReference>
<dbReference type="EMBL" id="CP015840">
    <property type="protein sequence ID" value="ANG65883.1"/>
    <property type="molecule type" value="Genomic_DNA"/>
</dbReference>
<accession>A0A173DY94</accession>
<dbReference type="STRING" id="1143323.M787_000885"/>
<reference evidence="2 3" key="1">
    <citation type="journal article" date="2014" name="Syst. Appl. Microbiol.">
        <title>Evidence for the existence of two new members of the family Chlamydiaceae and proposal of Chlamydia avium sp. nov. and Chlamydia gallinacea sp. nov.</title>
        <authorList>
            <person name="Sachse K."/>
            <person name="Laroucau K."/>
            <person name="Riege K."/>
            <person name="Wehner S."/>
            <person name="Dilcher M."/>
            <person name="Creasy H.H."/>
            <person name="Weidmann M."/>
            <person name="Myers G."/>
            <person name="Vorimore F."/>
            <person name="Vicari N."/>
            <person name="Magnino S."/>
            <person name="Liebler-Tenorio E."/>
            <person name="Ruettger A."/>
            <person name="Bavoil P.M."/>
            <person name="Hufert F.T."/>
            <person name="Rossello-Mora R."/>
            <person name="Marz M."/>
        </authorList>
    </citation>
    <scope>NUCLEOTIDE SEQUENCE [LARGE SCALE GENOMIC DNA]</scope>
    <source>
        <strain evidence="2 3">08-1274/3</strain>
    </source>
</reference>
<feature type="transmembrane region" description="Helical" evidence="1">
    <location>
        <begin position="98"/>
        <end position="119"/>
    </location>
</feature>
<feature type="transmembrane region" description="Helical" evidence="1">
    <location>
        <begin position="265"/>
        <end position="298"/>
    </location>
</feature>
<keyword evidence="1" id="KW-0812">Transmembrane</keyword>
<dbReference type="AlphaFoldDB" id="A0A173DY94"/>
<feature type="transmembrane region" description="Helical" evidence="1">
    <location>
        <begin position="310"/>
        <end position="327"/>
    </location>
</feature>
<name>A0A173DY94_9CHLA</name>
<dbReference type="Proteomes" id="UP000019147">
    <property type="component" value="Chromosome"/>
</dbReference>
<dbReference type="RefSeq" id="WP_021828586.1">
    <property type="nucleotide sequence ID" value="NZ_CP015840.1"/>
</dbReference>
<evidence type="ECO:0000256" key="1">
    <source>
        <dbReference type="SAM" id="Phobius"/>
    </source>
</evidence>
<proteinExistence type="predicted"/>
<evidence type="ECO:0000313" key="3">
    <source>
        <dbReference type="Proteomes" id="UP000019147"/>
    </source>
</evidence>
<evidence type="ECO:0008006" key="4">
    <source>
        <dbReference type="Google" id="ProtNLM"/>
    </source>
</evidence>
<organism evidence="2 3">
    <name type="scientific">Chlamydia gallinacea 08-1274/3</name>
    <dbReference type="NCBI Taxonomy" id="1143323"/>
    <lineage>
        <taxon>Bacteria</taxon>
        <taxon>Pseudomonadati</taxon>
        <taxon>Chlamydiota</taxon>
        <taxon>Chlamydiia</taxon>
        <taxon>Chlamydiales</taxon>
        <taxon>Chlamydiaceae</taxon>
        <taxon>Chlamydia/Chlamydophila group</taxon>
        <taxon>Chlamydia</taxon>
    </lineage>
</organism>
<gene>
    <name evidence="2" type="ORF">M787_000885</name>
</gene>
<dbReference type="OrthoDB" id="248356at2"/>
<keyword evidence="1" id="KW-0472">Membrane</keyword>
<feature type="transmembrane region" description="Helical" evidence="1">
    <location>
        <begin position="376"/>
        <end position="397"/>
    </location>
</feature>
<dbReference type="GeneID" id="81477858"/>
<feature type="transmembrane region" description="Helical" evidence="1">
    <location>
        <begin position="61"/>
        <end position="82"/>
    </location>
</feature>
<sequence>MLLPQYSSSLRTGATVLFFFSIVHTFLTPWFYQCFRVCKHKKMIFPEKWKKYLWLSECYRLLSRVETVFILWAVPLFLWFLYTEGYKMTISYFNSRNYIFSLFIIIMLLLLESQPIVYLSECIFSSIAKIGKQSPRCWWWTLMIAAPLSSVLLKETGAMIIATALLSRSFYRFAPSTRFAYATMGLLFSNISLGGLTTGLSSRALFIILPSVKWGNSFILKYFCWKALIAMLISTTVYYLIFRKEFARFPKVVNVLSNVKECIPKWIICIHILLIGAVILARFVPLLMVAILIFYLGFQRFTIFYQRPVRIGKACFVGLFYAGLVIFGELQEWWVLELMHRMPDFGYMMTSYVLSIFLDNALVNYLVHNLPVATDCFLYLVIAGCMSAGGLTLISNIPNVVGYLALQSFFSSSTFSLGWLFLFALGPSIIALMTFWILKDVPTFVYCFFR</sequence>
<keyword evidence="1" id="KW-1133">Transmembrane helix</keyword>
<dbReference type="KEGG" id="cgz:M787_000885"/>
<feature type="transmembrane region" description="Helical" evidence="1">
    <location>
        <begin position="417"/>
        <end position="438"/>
    </location>
</feature>
<protein>
    <recommendedName>
        <fullName evidence="4">Sodium:proton antiporter</fullName>
    </recommendedName>
</protein>
<dbReference type="eggNOG" id="COG1055">
    <property type="taxonomic scope" value="Bacteria"/>
</dbReference>